<dbReference type="AlphaFoldDB" id="A0A0L0GBP0"/>
<sequence>MAAIQMARQALKDNGVLIIRRCIACAACAAGQVAAYRAWECDIKPSIDADHEVKVDAAKTSYDVQSQHKILWPTGVVGNNGFGFMYAQPEAKSDYH</sequence>
<keyword evidence="2" id="KW-1185">Reference proteome</keyword>
<proteinExistence type="predicted"/>
<organism evidence="1 2">
    <name type="scientific">Sphaeroforma arctica JP610</name>
    <dbReference type="NCBI Taxonomy" id="667725"/>
    <lineage>
        <taxon>Eukaryota</taxon>
        <taxon>Ichthyosporea</taxon>
        <taxon>Ichthyophonida</taxon>
        <taxon>Sphaeroforma</taxon>
    </lineage>
</organism>
<dbReference type="GeneID" id="25901942"/>
<reference evidence="1 2" key="1">
    <citation type="submission" date="2011-02" db="EMBL/GenBank/DDBJ databases">
        <title>The Genome Sequence of Sphaeroforma arctica JP610.</title>
        <authorList>
            <consortium name="The Broad Institute Genome Sequencing Platform"/>
            <person name="Russ C."/>
            <person name="Cuomo C."/>
            <person name="Young S.K."/>
            <person name="Zeng Q."/>
            <person name="Gargeya S."/>
            <person name="Alvarado L."/>
            <person name="Berlin A."/>
            <person name="Chapman S.B."/>
            <person name="Chen Z."/>
            <person name="Freedman E."/>
            <person name="Gellesch M."/>
            <person name="Goldberg J."/>
            <person name="Griggs A."/>
            <person name="Gujja S."/>
            <person name="Heilman E."/>
            <person name="Heiman D."/>
            <person name="Howarth C."/>
            <person name="Mehta T."/>
            <person name="Neiman D."/>
            <person name="Pearson M."/>
            <person name="Roberts A."/>
            <person name="Saif S."/>
            <person name="Shea T."/>
            <person name="Shenoy N."/>
            <person name="Sisk P."/>
            <person name="Stolte C."/>
            <person name="Sykes S."/>
            <person name="White J."/>
            <person name="Yandava C."/>
            <person name="Burger G."/>
            <person name="Gray M.W."/>
            <person name="Holland P.W.H."/>
            <person name="King N."/>
            <person name="Lang F.B.F."/>
            <person name="Roger A.J."/>
            <person name="Ruiz-Trillo I."/>
            <person name="Haas B."/>
            <person name="Nusbaum C."/>
            <person name="Birren B."/>
        </authorList>
    </citation>
    <scope>NUCLEOTIDE SEQUENCE [LARGE SCALE GENOMIC DNA]</scope>
    <source>
        <strain evidence="1 2">JP610</strain>
    </source>
</reference>
<dbReference type="Proteomes" id="UP000054560">
    <property type="component" value="Unassembled WGS sequence"/>
</dbReference>
<gene>
    <name evidence="1" type="ORF">SARC_01438</name>
</gene>
<evidence type="ECO:0000313" key="1">
    <source>
        <dbReference type="EMBL" id="KNC86432.1"/>
    </source>
</evidence>
<accession>A0A0L0GBP0</accession>
<evidence type="ECO:0000313" key="2">
    <source>
        <dbReference type="Proteomes" id="UP000054560"/>
    </source>
</evidence>
<dbReference type="RefSeq" id="XP_014160334.1">
    <property type="nucleotide sequence ID" value="XM_014304859.1"/>
</dbReference>
<dbReference type="EMBL" id="KQ241652">
    <property type="protein sequence ID" value="KNC86432.1"/>
    <property type="molecule type" value="Genomic_DNA"/>
</dbReference>
<name>A0A0L0GBP0_9EUKA</name>
<protein>
    <submittedName>
        <fullName evidence="1">Uncharacterized protein</fullName>
    </submittedName>
</protein>